<reference evidence="3 4" key="1">
    <citation type="submission" date="2016-08" db="EMBL/GenBank/DDBJ databases">
        <title>A novel genetic cassette of butanologenic Thermoanaerobacterium thermosaccharolyticum that directly convert cellulose to butanol.</title>
        <authorList>
            <person name="Li T."/>
            <person name="He J."/>
        </authorList>
    </citation>
    <scope>NUCLEOTIDE SEQUENCE [LARGE SCALE GENOMIC DNA]</scope>
    <source>
        <strain evidence="3 4">TG57</strain>
    </source>
</reference>
<organism evidence="3 4">
    <name type="scientific">Thermoanaerobacterium thermosaccharolyticum</name>
    <name type="common">Clostridium thermosaccharolyticum</name>
    <dbReference type="NCBI Taxonomy" id="1517"/>
    <lineage>
        <taxon>Bacteria</taxon>
        <taxon>Bacillati</taxon>
        <taxon>Bacillota</taxon>
        <taxon>Clostridia</taxon>
        <taxon>Thermoanaerobacterales</taxon>
        <taxon>Thermoanaerobacteraceae</taxon>
        <taxon>Thermoanaerobacterium</taxon>
    </lineage>
</organism>
<dbReference type="NCBIfam" id="TIGR00095">
    <property type="entry name" value="16S rRNA (guanine(966)-N(2))-methyltransferase RsmD"/>
    <property type="match status" value="1"/>
</dbReference>
<evidence type="ECO:0000256" key="2">
    <source>
        <dbReference type="ARBA" id="ARBA00022679"/>
    </source>
</evidence>
<protein>
    <submittedName>
        <fullName evidence="3">RNA methyltransferase, RsmD family</fullName>
    </submittedName>
</protein>
<dbReference type="AlphaFoldDB" id="A0A223I2K5"/>
<dbReference type="CDD" id="cd02440">
    <property type="entry name" value="AdoMet_MTases"/>
    <property type="match status" value="1"/>
</dbReference>
<dbReference type="Gene3D" id="3.40.50.150">
    <property type="entry name" value="Vaccinia Virus protein VP39"/>
    <property type="match status" value="1"/>
</dbReference>
<dbReference type="InterPro" id="IPR002052">
    <property type="entry name" value="DNA_methylase_N6_adenine_CS"/>
</dbReference>
<dbReference type="Proteomes" id="UP000214975">
    <property type="component" value="Chromosome"/>
</dbReference>
<dbReference type="InterPro" id="IPR029063">
    <property type="entry name" value="SAM-dependent_MTases_sf"/>
</dbReference>
<dbReference type="GO" id="GO:0003676">
    <property type="term" value="F:nucleic acid binding"/>
    <property type="evidence" value="ECO:0007669"/>
    <property type="project" value="InterPro"/>
</dbReference>
<gene>
    <name evidence="3" type="ORF">Thert_03182</name>
</gene>
<dbReference type="PIRSF" id="PIRSF004553">
    <property type="entry name" value="CHP00095"/>
    <property type="match status" value="1"/>
</dbReference>
<dbReference type="PANTHER" id="PTHR43542">
    <property type="entry name" value="METHYLTRANSFERASE"/>
    <property type="match status" value="1"/>
</dbReference>
<evidence type="ECO:0000256" key="1">
    <source>
        <dbReference type="ARBA" id="ARBA00022603"/>
    </source>
</evidence>
<dbReference type="PROSITE" id="PS00092">
    <property type="entry name" value="N6_MTASE"/>
    <property type="match status" value="1"/>
</dbReference>
<dbReference type="PANTHER" id="PTHR43542:SF1">
    <property type="entry name" value="METHYLTRANSFERASE"/>
    <property type="match status" value="1"/>
</dbReference>
<keyword evidence="2 3" id="KW-0808">Transferase</keyword>
<accession>A0A223I2K5</accession>
<name>A0A223I2K5_THETR</name>
<dbReference type="InterPro" id="IPR004398">
    <property type="entry name" value="RNA_MeTrfase_RsmD"/>
</dbReference>
<keyword evidence="1 3" id="KW-0489">Methyltransferase</keyword>
<dbReference type="GO" id="GO:0031167">
    <property type="term" value="P:rRNA methylation"/>
    <property type="evidence" value="ECO:0007669"/>
    <property type="project" value="InterPro"/>
</dbReference>
<sequence length="194" mass="22324">MRVISGKAKGRKLKCPPGKAIRPTSDMVKESLFNIIGADIYNSRFLDLFSGTGSIGIEALSRGANICYFVEKVFNNIKYINDNIKLLDSTDNAKVLHMDVLDALYYFSKNDIKFDIIYIDPPYYKNLYVEPLNKISEYKLLDSYGYIIVEHHKNDILNDKYGNLQKVRVRKYGETVLTFYKEAANEYSSVSREL</sequence>
<dbReference type="RefSeq" id="WP_094397973.1">
    <property type="nucleotide sequence ID" value="NZ_CP016893.1"/>
</dbReference>
<dbReference type="GO" id="GO:0008168">
    <property type="term" value="F:methyltransferase activity"/>
    <property type="evidence" value="ECO:0007669"/>
    <property type="project" value="UniProtKB-KW"/>
</dbReference>
<dbReference type="SUPFAM" id="SSF53335">
    <property type="entry name" value="S-adenosyl-L-methionine-dependent methyltransferases"/>
    <property type="match status" value="1"/>
</dbReference>
<evidence type="ECO:0000313" key="4">
    <source>
        <dbReference type="Proteomes" id="UP000214975"/>
    </source>
</evidence>
<evidence type="ECO:0000313" key="3">
    <source>
        <dbReference type="EMBL" id="AST58938.1"/>
    </source>
</evidence>
<proteinExistence type="predicted"/>
<dbReference type="EMBL" id="CP016893">
    <property type="protein sequence ID" value="AST58938.1"/>
    <property type="molecule type" value="Genomic_DNA"/>
</dbReference>
<dbReference type="Pfam" id="PF03602">
    <property type="entry name" value="Cons_hypoth95"/>
    <property type="match status" value="1"/>
</dbReference>